<dbReference type="InterPro" id="IPR051794">
    <property type="entry name" value="PG_Endopeptidase_C40"/>
</dbReference>
<evidence type="ECO:0000256" key="3">
    <source>
        <dbReference type="ARBA" id="ARBA00022801"/>
    </source>
</evidence>
<evidence type="ECO:0000259" key="6">
    <source>
        <dbReference type="PROSITE" id="PS51935"/>
    </source>
</evidence>
<keyword evidence="2" id="KW-0645">Protease</keyword>
<dbReference type="EMBL" id="CAEZTR010000129">
    <property type="protein sequence ID" value="CAB4587197.1"/>
    <property type="molecule type" value="Genomic_DNA"/>
</dbReference>
<dbReference type="Pfam" id="PF00877">
    <property type="entry name" value="NLPC_P60"/>
    <property type="match status" value="1"/>
</dbReference>
<dbReference type="InterPro" id="IPR023346">
    <property type="entry name" value="Lysozyme-like_dom_sf"/>
</dbReference>
<keyword evidence="3" id="KW-0378">Hydrolase</keyword>
<protein>
    <submittedName>
        <fullName evidence="7">Unannotated protein</fullName>
    </submittedName>
</protein>
<evidence type="ECO:0000256" key="5">
    <source>
        <dbReference type="SAM" id="MobiDB-lite"/>
    </source>
</evidence>
<dbReference type="GO" id="GO:0006508">
    <property type="term" value="P:proteolysis"/>
    <property type="evidence" value="ECO:0007669"/>
    <property type="project" value="UniProtKB-KW"/>
</dbReference>
<evidence type="ECO:0000256" key="1">
    <source>
        <dbReference type="ARBA" id="ARBA00007074"/>
    </source>
</evidence>
<dbReference type="Gene3D" id="3.90.1720.10">
    <property type="entry name" value="endopeptidase domain like (from Nostoc punctiforme)"/>
    <property type="match status" value="1"/>
</dbReference>
<dbReference type="SUPFAM" id="SSF54001">
    <property type="entry name" value="Cysteine proteinases"/>
    <property type="match status" value="1"/>
</dbReference>
<name>A0A6J6EVZ8_9ZZZZ</name>
<dbReference type="PROSITE" id="PS51935">
    <property type="entry name" value="NLPC_P60"/>
    <property type="match status" value="1"/>
</dbReference>
<dbReference type="AlphaFoldDB" id="A0A6J6EVZ8"/>
<evidence type="ECO:0000256" key="2">
    <source>
        <dbReference type="ARBA" id="ARBA00022670"/>
    </source>
</evidence>
<sequence>MVTLKRISVLLLFLALASTIAVTRPLPATAAPKSEIEEALVAYESRLTPLVAAIGELQNSQRNHLEKLEQVSSASASLEAARQRLEENRSRFAALAVYAYMDRGGRGVDAEAGSQRGVALASSRLRSDERDVRSAQENLDDSLDAARDAAGTEDRAQSRVATLDQKAAEPLATLDQRLKEVAPTLPGAAFSAYRRASSMLQETDGRCEVPAALLAGIGRIMSNHGRAEGSQLQTGGLTSDRLVGLAGSPTADVDGGQIDLSPVTDSRVGPLQVLPGQWLEFLPVGAIESSPDWIYSSAIVTGRVLCSAGKGLKSNEGIHRALNAFTNNASLTEAILGSARQIARTTDIGLGTVPSDPRVKTALEYLETSPFDRESVESARATLIAWSQLRLGTPYSQCLGIDVRPQDPECPPGTNRFGKGFFDCSGYVSTAYASIGIAIPTTTDAMLLHGGFGQLKVGDEYSEENDLAGDVLLMDGHVALSLGNGSIIHASGGQLTEEPLPAWVRNGVLGVYRPLI</sequence>
<dbReference type="GO" id="GO:0008234">
    <property type="term" value="F:cysteine-type peptidase activity"/>
    <property type="evidence" value="ECO:0007669"/>
    <property type="project" value="UniProtKB-KW"/>
</dbReference>
<dbReference type="EMBL" id="CAEZTG010000206">
    <property type="protein sequence ID" value="CAB4579585.1"/>
    <property type="molecule type" value="Genomic_DNA"/>
</dbReference>
<dbReference type="EMBL" id="CAEZVV010000141">
    <property type="protein sequence ID" value="CAB4656146.1"/>
    <property type="molecule type" value="Genomic_DNA"/>
</dbReference>
<comment type="similarity">
    <text evidence="1">Belongs to the peptidase C40 family.</text>
</comment>
<proteinExistence type="inferred from homology"/>
<feature type="compositionally biased region" description="Basic and acidic residues" evidence="5">
    <location>
        <begin position="125"/>
        <end position="134"/>
    </location>
</feature>
<dbReference type="SUPFAM" id="SSF53955">
    <property type="entry name" value="Lysozyme-like"/>
    <property type="match status" value="1"/>
</dbReference>
<evidence type="ECO:0000313" key="9">
    <source>
        <dbReference type="EMBL" id="CAB4656146.1"/>
    </source>
</evidence>
<feature type="region of interest" description="Disordered" evidence="5">
    <location>
        <begin position="120"/>
        <end position="161"/>
    </location>
</feature>
<dbReference type="InterPro" id="IPR000064">
    <property type="entry name" value="NLP_P60_dom"/>
</dbReference>
<evidence type="ECO:0000313" key="8">
    <source>
        <dbReference type="EMBL" id="CAB4587197.1"/>
    </source>
</evidence>
<gene>
    <name evidence="7" type="ORF">UFOPK1603_01669</name>
    <name evidence="8" type="ORF">UFOPK1711_01601</name>
    <name evidence="9" type="ORF">UFOPK2143_01560</name>
</gene>
<evidence type="ECO:0000313" key="7">
    <source>
        <dbReference type="EMBL" id="CAB4579585.1"/>
    </source>
</evidence>
<dbReference type="PANTHER" id="PTHR47359">
    <property type="entry name" value="PEPTIDOGLYCAN DL-ENDOPEPTIDASE CWLO"/>
    <property type="match status" value="1"/>
</dbReference>
<feature type="domain" description="NlpC/P60" evidence="6">
    <location>
        <begin position="377"/>
        <end position="515"/>
    </location>
</feature>
<reference evidence="7" key="1">
    <citation type="submission" date="2020-05" db="EMBL/GenBank/DDBJ databases">
        <authorList>
            <person name="Chiriac C."/>
            <person name="Salcher M."/>
            <person name="Ghai R."/>
            <person name="Kavagutti S V."/>
        </authorList>
    </citation>
    <scope>NUCLEOTIDE SEQUENCE</scope>
</reference>
<keyword evidence="4" id="KW-0788">Thiol protease</keyword>
<accession>A0A6J6EVZ8</accession>
<feature type="compositionally biased region" description="Basic and acidic residues" evidence="5">
    <location>
        <begin position="144"/>
        <end position="157"/>
    </location>
</feature>
<dbReference type="InterPro" id="IPR038765">
    <property type="entry name" value="Papain-like_cys_pep_sf"/>
</dbReference>
<organism evidence="7">
    <name type="scientific">freshwater metagenome</name>
    <dbReference type="NCBI Taxonomy" id="449393"/>
    <lineage>
        <taxon>unclassified sequences</taxon>
        <taxon>metagenomes</taxon>
        <taxon>ecological metagenomes</taxon>
    </lineage>
</organism>
<dbReference type="PANTHER" id="PTHR47359:SF3">
    <property type="entry name" value="NLP_P60 DOMAIN-CONTAINING PROTEIN-RELATED"/>
    <property type="match status" value="1"/>
</dbReference>
<evidence type="ECO:0000256" key="4">
    <source>
        <dbReference type="ARBA" id="ARBA00022807"/>
    </source>
</evidence>